<evidence type="ECO:0000256" key="5">
    <source>
        <dbReference type="ARBA" id="ARBA00012451"/>
    </source>
</evidence>
<dbReference type="Gene3D" id="3.30.70.2260">
    <property type="match status" value="1"/>
</dbReference>
<dbReference type="InterPro" id="IPR043129">
    <property type="entry name" value="ATPase_NBD"/>
</dbReference>
<dbReference type="GO" id="GO:0006798">
    <property type="term" value="P:polyphosphate catabolic process"/>
    <property type="evidence" value="ECO:0007669"/>
    <property type="project" value="TreeGrafter"/>
</dbReference>
<feature type="domain" description="Ppx/GppA phosphatase N-terminal" evidence="11">
    <location>
        <begin position="28"/>
        <end position="310"/>
    </location>
</feature>
<dbReference type="STRING" id="351671.XDD1_2432"/>
<proteinExistence type="inferred from homology"/>
<evidence type="ECO:0000256" key="8">
    <source>
        <dbReference type="ARBA" id="ARBA00022801"/>
    </source>
</evidence>
<dbReference type="InterPro" id="IPR030673">
    <property type="entry name" value="PyroPPase_GppA_Ppx"/>
</dbReference>
<dbReference type="SUPFAM" id="SSF53067">
    <property type="entry name" value="Actin-like ATPase domain"/>
    <property type="match status" value="2"/>
</dbReference>
<evidence type="ECO:0000259" key="12">
    <source>
        <dbReference type="Pfam" id="PF21447"/>
    </source>
</evidence>
<keyword evidence="8 13" id="KW-0378">Hydrolase</keyword>
<organism evidence="13 15">
    <name type="scientific">Xenorhabdus doucetiae</name>
    <dbReference type="NCBI Taxonomy" id="351671"/>
    <lineage>
        <taxon>Bacteria</taxon>
        <taxon>Pseudomonadati</taxon>
        <taxon>Pseudomonadota</taxon>
        <taxon>Gammaproteobacteria</taxon>
        <taxon>Enterobacterales</taxon>
        <taxon>Morganellaceae</taxon>
        <taxon>Xenorhabdus</taxon>
    </lineage>
</organism>
<dbReference type="GO" id="GO:0004309">
    <property type="term" value="F:exopolyphosphatase activity"/>
    <property type="evidence" value="ECO:0007669"/>
    <property type="project" value="UniProtKB-EC"/>
</dbReference>
<dbReference type="OrthoDB" id="9793035at2"/>
<dbReference type="HOGENOM" id="CLU_025908_4_0_6"/>
<evidence type="ECO:0000256" key="10">
    <source>
        <dbReference type="ARBA" id="ARBA00047607"/>
    </source>
</evidence>
<reference evidence="13 15" key="1">
    <citation type="submission" date="2013-07" db="EMBL/GenBank/DDBJ databases">
        <authorList>
            <person name="Genoscope - CEA"/>
        </authorList>
    </citation>
    <scope>NUCLEOTIDE SEQUENCE [LARGE SCALE GENOMIC DNA]</scope>
    <source>
        <strain evidence="13">FRM16</strain>
        <strain evidence="15">FRM16 / DSM 17909</strain>
    </source>
</reference>
<sequence length="510" mass="58532">MPLKHDTPIPKPQEIATIDLGSNSFHMVIARIVNGALQVIGRLKKRVYLADGLNSKNALSEEAINRGLNCLSLFAERLQGFSANNVCLVGTHSLREATNVQEFLQRAKEVIPYPIEIISGHEEARLIFMGVEHTQPEKGRKLVIDIGGGSTELVIGEDFEPLLIESRRMGCVSFSRQFFPDGVINEHNFRKARLQAAQKLENLVWQFRTKGWDFALGASGTIKAIHELLVKLGEKDGLITPERLNMLVKRILKYKNFNELELPGLSNDRKQTFVPGLSILCGIFDALHIQELRLSQGALREGVLYEMEDRFRHQDIRQRTAKSLAEHYNIDREQAGRVWDTAKNLYDQWAEQNPKRVHPQLEAILLWAAMLHEVGLSINLSGLQRHSAYILQNTELPGFTQEQQLLLATLVRYHRKTVKVHEHPRFYLFKKKQYLPMLKILRLATLLNNQRQSTTTPESLRLETDHGHWTLYLPQDYLKQNALVLLDLEQEQSYWGDVTGWHLQIKEESI</sequence>
<accession>A0A068QTZ9</accession>
<keyword evidence="16" id="KW-1185">Reference proteome</keyword>
<evidence type="ECO:0000313" key="14">
    <source>
        <dbReference type="EMBL" id="TYP04082.1"/>
    </source>
</evidence>
<protein>
    <recommendedName>
        <fullName evidence="6">Exopolyphosphatase</fullName>
        <ecNumber evidence="5">3.6.1.11</ecNumber>
    </recommendedName>
</protein>
<evidence type="ECO:0000256" key="6">
    <source>
        <dbReference type="ARBA" id="ARBA00020416"/>
    </source>
</evidence>
<dbReference type="InterPro" id="IPR003695">
    <property type="entry name" value="Ppx_GppA_N"/>
</dbReference>
<comment type="subcellular location">
    <subcellularLocation>
        <location evidence="2">Cell membrane</location>
        <topology evidence="2">Peripheral membrane protein</topology>
    </subcellularLocation>
</comment>
<keyword evidence="7" id="KW-1003">Cell membrane</keyword>
<dbReference type="EMBL" id="FO704550">
    <property type="protein sequence ID" value="CDG18131.1"/>
    <property type="molecule type" value="Genomic_DNA"/>
</dbReference>
<evidence type="ECO:0000256" key="2">
    <source>
        <dbReference type="ARBA" id="ARBA00004202"/>
    </source>
</evidence>
<dbReference type="NCBIfam" id="TIGR03706">
    <property type="entry name" value="exo_poly_only"/>
    <property type="match status" value="1"/>
</dbReference>
<dbReference type="Gene3D" id="1.10.3210.10">
    <property type="entry name" value="Hypothetical protein af1432"/>
    <property type="match status" value="1"/>
</dbReference>
<evidence type="ECO:0000256" key="3">
    <source>
        <dbReference type="ARBA" id="ARBA00007125"/>
    </source>
</evidence>
<comment type="similarity">
    <text evidence="3">Belongs to the GppA/Ppx family.</text>
</comment>
<evidence type="ECO:0000313" key="13">
    <source>
        <dbReference type="EMBL" id="CDG18131.1"/>
    </source>
</evidence>
<reference evidence="14 16" key="2">
    <citation type="submission" date="2019-07" db="EMBL/GenBank/DDBJ databases">
        <title>Genomic Encyclopedia of Type Strains, Phase I: the one thousand microbial genomes (KMG-I) project.</title>
        <authorList>
            <person name="Kyrpides N."/>
        </authorList>
    </citation>
    <scope>NUCLEOTIDE SEQUENCE [LARGE SCALE GENOMIC DNA]</scope>
    <source>
        <strain evidence="14 16">DSM 17909</strain>
    </source>
</reference>
<dbReference type="InterPro" id="IPR048950">
    <property type="entry name" value="Ppx_GppA_C"/>
</dbReference>
<dbReference type="FunFam" id="3.30.420.40:FF:000023">
    <property type="entry name" value="Guanosine-5'-triphosphate,3'-diphosphate pyrophosphatase"/>
    <property type="match status" value="1"/>
</dbReference>
<dbReference type="KEGG" id="xdo:XDD1_2432"/>
<dbReference type="SUPFAM" id="SSF109604">
    <property type="entry name" value="HD-domain/PDEase-like"/>
    <property type="match status" value="1"/>
</dbReference>
<name>A0A068QTZ9_9GAMM</name>
<dbReference type="InterPro" id="IPR022371">
    <property type="entry name" value="Exopolyphosphatase"/>
</dbReference>
<comment type="catalytic activity">
    <reaction evidence="10">
        <text>[phosphate](n) + H2O = [phosphate](n-1) + phosphate + H(+)</text>
        <dbReference type="Rhea" id="RHEA:21528"/>
        <dbReference type="Rhea" id="RHEA-COMP:9859"/>
        <dbReference type="Rhea" id="RHEA-COMP:14279"/>
        <dbReference type="ChEBI" id="CHEBI:15377"/>
        <dbReference type="ChEBI" id="CHEBI:15378"/>
        <dbReference type="ChEBI" id="CHEBI:16838"/>
        <dbReference type="ChEBI" id="CHEBI:43474"/>
        <dbReference type="EC" id="3.6.1.11"/>
    </reaction>
</comment>
<evidence type="ECO:0000256" key="1">
    <source>
        <dbReference type="ARBA" id="ARBA00001946"/>
    </source>
</evidence>
<evidence type="ECO:0000256" key="7">
    <source>
        <dbReference type="ARBA" id="ARBA00022475"/>
    </source>
</evidence>
<dbReference type="PANTHER" id="PTHR30005">
    <property type="entry name" value="EXOPOLYPHOSPHATASE"/>
    <property type="match status" value="1"/>
</dbReference>
<dbReference type="Proteomes" id="UP000032721">
    <property type="component" value="Chromosome"/>
</dbReference>
<gene>
    <name evidence="13" type="primary">ppx</name>
    <name evidence="14" type="ORF">LY16_02256</name>
    <name evidence="13" type="ORF">XDD1_2432</name>
</gene>
<dbReference type="PIRSF" id="PIRSF001267">
    <property type="entry name" value="Pyrophosphatase_GppA_Ppx"/>
    <property type="match status" value="1"/>
</dbReference>
<dbReference type="AlphaFoldDB" id="A0A068QTZ9"/>
<comment type="subunit">
    <text evidence="4">Homodimer.</text>
</comment>
<evidence type="ECO:0000259" key="11">
    <source>
        <dbReference type="Pfam" id="PF02541"/>
    </source>
</evidence>
<evidence type="ECO:0000313" key="15">
    <source>
        <dbReference type="Proteomes" id="UP000032721"/>
    </source>
</evidence>
<feature type="domain" description="Ppx/GppA phosphatase C-terminal" evidence="12">
    <location>
        <begin position="316"/>
        <end position="492"/>
    </location>
</feature>
<dbReference type="Pfam" id="PF02541">
    <property type="entry name" value="Ppx-GppA"/>
    <property type="match status" value="1"/>
</dbReference>
<evidence type="ECO:0000256" key="9">
    <source>
        <dbReference type="ARBA" id="ARBA00023136"/>
    </source>
</evidence>
<evidence type="ECO:0000313" key="16">
    <source>
        <dbReference type="Proteomes" id="UP000324170"/>
    </source>
</evidence>
<dbReference type="Gene3D" id="3.30.420.150">
    <property type="entry name" value="Exopolyphosphatase. Domain 2"/>
    <property type="match status" value="1"/>
</dbReference>
<dbReference type="Proteomes" id="UP000324170">
    <property type="component" value="Unassembled WGS sequence"/>
</dbReference>
<dbReference type="RefSeq" id="WP_045971200.1">
    <property type="nucleotide sequence ID" value="NZ_CAWMED010000001.1"/>
</dbReference>
<dbReference type="PANTHER" id="PTHR30005:SF14">
    <property type="entry name" value="EXOPOLYPHOSPHATASE"/>
    <property type="match status" value="1"/>
</dbReference>
<dbReference type="EMBL" id="VNHN01000035">
    <property type="protein sequence ID" value="TYP04082.1"/>
    <property type="molecule type" value="Genomic_DNA"/>
</dbReference>
<keyword evidence="9" id="KW-0472">Membrane</keyword>
<dbReference type="GO" id="GO:0005886">
    <property type="term" value="C:plasma membrane"/>
    <property type="evidence" value="ECO:0007669"/>
    <property type="project" value="UniProtKB-SubCell"/>
</dbReference>
<dbReference type="Gene3D" id="3.30.420.40">
    <property type="match status" value="1"/>
</dbReference>
<dbReference type="FunFam" id="3.30.420.150:FF:000001">
    <property type="entry name" value="Guanosine-5'-triphosphate,3'-diphosphate pyrophosphatase"/>
    <property type="match status" value="1"/>
</dbReference>
<dbReference type="NCBIfam" id="NF008108">
    <property type="entry name" value="PRK10854.1"/>
    <property type="match status" value="1"/>
</dbReference>
<evidence type="ECO:0000256" key="4">
    <source>
        <dbReference type="ARBA" id="ARBA00011738"/>
    </source>
</evidence>
<dbReference type="Pfam" id="PF21447">
    <property type="entry name" value="Ppx-GppA_III"/>
    <property type="match status" value="1"/>
</dbReference>
<dbReference type="EC" id="3.6.1.11" evidence="5"/>
<dbReference type="InterPro" id="IPR050273">
    <property type="entry name" value="GppA/Ppx_hydrolase"/>
</dbReference>
<comment type="cofactor">
    <cofactor evidence="1">
        <name>Mg(2+)</name>
        <dbReference type="ChEBI" id="CHEBI:18420"/>
    </cofactor>
</comment>